<dbReference type="PANTHER" id="PTHR43434">
    <property type="entry name" value="PHOSPHOGLYCOLATE PHOSPHATASE"/>
    <property type="match status" value="1"/>
</dbReference>
<dbReference type="InterPro" id="IPR050155">
    <property type="entry name" value="HAD-like_hydrolase_sf"/>
</dbReference>
<dbReference type="GO" id="GO:0008967">
    <property type="term" value="F:phosphoglycolate phosphatase activity"/>
    <property type="evidence" value="ECO:0007669"/>
    <property type="project" value="UniProtKB-EC"/>
</dbReference>
<organism evidence="5 6">
    <name type="scientific">Rhizobium aethiopicum</name>
    <dbReference type="NCBI Taxonomy" id="1138170"/>
    <lineage>
        <taxon>Bacteria</taxon>
        <taxon>Pseudomonadati</taxon>
        <taxon>Pseudomonadota</taxon>
        <taxon>Alphaproteobacteria</taxon>
        <taxon>Hyphomicrobiales</taxon>
        <taxon>Rhizobiaceae</taxon>
        <taxon>Rhizobium/Agrobacterium group</taxon>
        <taxon>Rhizobium</taxon>
    </lineage>
</organism>
<dbReference type="GO" id="GO:0006281">
    <property type="term" value="P:DNA repair"/>
    <property type="evidence" value="ECO:0007669"/>
    <property type="project" value="TreeGrafter"/>
</dbReference>
<dbReference type="Gene3D" id="1.10.150.240">
    <property type="entry name" value="Putative phosphatase, domain 2"/>
    <property type="match status" value="1"/>
</dbReference>
<name>A0A1C3Y2B0_9HYPH</name>
<dbReference type="Pfam" id="PF13419">
    <property type="entry name" value="HAD_2"/>
    <property type="match status" value="1"/>
</dbReference>
<dbReference type="SFLD" id="SFLDS00003">
    <property type="entry name" value="Haloacid_Dehalogenase"/>
    <property type="match status" value="1"/>
</dbReference>
<dbReference type="SFLD" id="SFLDG01129">
    <property type="entry name" value="C1.5:_HAD__Beta-PGM__Phosphata"/>
    <property type="match status" value="1"/>
</dbReference>
<dbReference type="PANTHER" id="PTHR43434:SF1">
    <property type="entry name" value="PHOSPHOGLYCOLATE PHOSPHATASE"/>
    <property type="match status" value="1"/>
</dbReference>
<dbReference type="EC" id="3.1.3.18" evidence="4"/>
<dbReference type="STRING" id="1138170.GA0061105_10564"/>
<evidence type="ECO:0000256" key="1">
    <source>
        <dbReference type="ARBA" id="ARBA00000830"/>
    </source>
</evidence>
<comment type="pathway">
    <text evidence="2">Organic acid metabolism; glycolate biosynthesis; glycolate from 2-phosphoglycolate: step 1/1.</text>
</comment>
<evidence type="ECO:0000256" key="4">
    <source>
        <dbReference type="ARBA" id="ARBA00013078"/>
    </source>
</evidence>
<dbReference type="InterPro" id="IPR036412">
    <property type="entry name" value="HAD-like_sf"/>
</dbReference>
<evidence type="ECO:0000256" key="2">
    <source>
        <dbReference type="ARBA" id="ARBA00004818"/>
    </source>
</evidence>
<dbReference type="InterPro" id="IPR023198">
    <property type="entry name" value="PGP-like_dom2"/>
</dbReference>
<proteinExistence type="inferred from homology"/>
<accession>A0A1C3Y2B0</accession>
<comment type="catalytic activity">
    <reaction evidence="1">
        <text>2-phosphoglycolate + H2O = glycolate + phosphate</text>
        <dbReference type="Rhea" id="RHEA:14369"/>
        <dbReference type="ChEBI" id="CHEBI:15377"/>
        <dbReference type="ChEBI" id="CHEBI:29805"/>
        <dbReference type="ChEBI" id="CHEBI:43474"/>
        <dbReference type="ChEBI" id="CHEBI:58033"/>
        <dbReference type="EC" id="3.1.3.18"/>
    </reaction>
</comment>
<evidence type="ECO:0000313" key="6">
    <source>
        <dbReference type="Proteomes" id="UP000198723"/>
    </source>
</evidence>
<gene>
    <name evidence="5" type="ORF">GA0061105_10564</name>
</gene>
<evidence type="ECO:0000313" key="5">
    <source>
        <dbReference type="EMBL" id="SCB58597.1"/>
    </source>
</evidence>
<dbReference type="InterPro" id="IPR023214">
    <property type="entry name" value="HAD_sf"/>
</dbReference>
<dbReference type="SUPFAM" id="SSF56784">
    <property type="entry name" value="HAD-like"/>
    <property type="match status" value="1"/>
</dbReference>
<dbReference type="AlphaFoldDB" id="A0A1C3Y2B0"/>
<dbReference type="Gene3D" id="3.40.50.1000">
    <property type="entry name" value="HAD superfamily/HAD-like"/>
    <property type="match status" value="1"/>
</dbReference>
<comment type="similarity">
    <text evidence="3">Belongs to the HAD-like hydrolase superfamily. CbbY/CbbZ/Gph/YieH family.</text>
</comment>
<dbReference type="RefSeq" id="WP_092750389.1">
    <property type="nucleotide sequence ID" value="NZ_FMAJ01000005.1"/>
</dbReference>
<dbReference type="Proteomes" id="UP000198723">
    <property type="component" value="Unassembled WGS sequence"/>
</dbReference>
<protein>
    <recommendedName>
        <fullName evidence="4">phosphoglycolate phosphatase</fullName>
        <ecNumber evidence="4">3.1.3.18</ecNumber>
    </recommendedName>
</protein>
<dbReference type="EMBL" id="FMAJ01000005">
    <property type="protein sequence ID" value="SCB58597.1"/>
    <property type="molecule type" value="Genomic_DNA"/>
</dbReference>
<sequence length="220" mass="24616">MRKAIDRQPAAIIFDFDGVILDSARAKTLAFASCYEGEDERKIKCVIDYQERNGGIGRRQKFEYFEQHVFGRSVDPKRIDDLCERFASIIDNAMIEAPFVKGAEELLERLNGRVPLHLVSGMPDLDLKRVLEHRSLVRCFASVAGSPKTKIDEFRRILEGEGCAPAEVLAVGDSRTEFDAAVELGIPFLAVVAPDAPDFFPPGTVRCRDLTEFRSLVPLE</sequence>
<reference evidence="5 6" key="1">
    <citation type="submission" date="2016-08" db="EMBL/GenBank/DDBJ databases">
        <authorList>
            <person name="Seilhamer J.J."/>
        </authorList>
    </citation>
    <scope>NUCLEOTIDE SEQUENCE [LARGE SCALE GENOMIC DNA]</scope>
    <source>
        <strain evidence="5 6">HBR26</strain>
    </source>
</reference>
<dbReference type="GO" id="GO:0005829">
    <property type="term" value="C:cytosol"/>
    <property type="evidence" value="ECO:0007669"/>
    <property type="project" value="TreeGrafter"/>
</dbReference>
<dbReference type="InterPro" id="IPR041492">
    <property type="entry name" value="HAD_2"/>
</dbReference>
<evidence type="ECO:0000256" key="3">
    <source>
        <dbReference type="ARBA" id="ARBA00006171"/>
    </source>
</evidence>